<dbReference type="GO" id="GO:0005829">
    <property type="term" value="C:cytosol"/>
    <property type="evidence" value="ECO:0007669"/>
    <property type="project" value="TreeGrafter"/>
</dbReference>
<dbReference type="STRING" id="1403537.Q428_06115"/>
<dbReference type="PANTHER" id="PTHR43384:SF4">
    <property type="entry name" value="CELLULOSE BIOSYNTHESIS PROTEIN BCSQ-RELATED"/>
    <property type="match status" value="1"/>
</dbReference>
<keyword evidence="1" id="KW-0547">Nucleotide-binding</keyword>
<dbReference type="PANTHER" id="PTHR43384">
    <property type="entry name" value="SEPTUM SITE-DETERMINING PROTEIN MIND HOMOLOG, CHLOROPLASTIC-RELATED"/>
    <property type="match status" value="1"/>
</dbReference>
<dbReference type="GO" id="GO:0009898">
    <property type="term" value="C:cytoplasmic side of plasma membrane"/>
    <property type="evidence" value="ECO:0007669"/>
    <property type="project" value="TreeGrafter"/>
</dbReference>
<dbReference type="Pfam" id="PF10609">
    <property type="entry name" value="ParA"/>
    <property type="match status" value="1"/>
</dbReference>
<comment type="caution">
    <text evidence="3">The sequence shown here is derived from an EMBL/GenBank/DDBJ whole genome shotgun (WGS) entry which is preliminary data.</text>
</comment>
<dbReference type="CDD" id="cd02038">
    <property type="entry name" value="FlhG-like"/>
    <property type="match status" value="1"/>
</dbReference>
<organism evidence="3 4">
    <name type="scientific">Fervidicella metallireducens AeB</name>
    <dbReference type="NCBI Taxonomy" id="1403537"/>
    <lineage>
        <taxon>Bacteria</taxon>
        <taxon>Bacillati</taxon>
        <taxon>Bacillota</taxon>
        <taxon>Clostridia</taxon>
        <taxon>Eubacteriales</taxon>
        <taxon>Clostridiaceae</taxon>
        <taxon>Fervidicella</taxon>
    </lineage>
</organism>
<dbReference type="Proteomes" id="UP000019681">
    <property type="component" value="Unassembled WGS sequence"/>
</dbReference>
<evidence type="ECO:0000256" key="1">
    <source>
        <dbReference type="ARBA" id="ARBA00022741"/>
    </source>
</evidence>
<gene>
    <name evidence="3" type="ORF">Q428_06115</name>
</gene>
<dbReference type="InterPro" id="IPR033756">
    <property type="entry name" value="YlxH/NBP35"/>
</dbReference>
<reference evidence="3 4" key="1">
    <citation type="journal article" date="2014" name="Genome Announc.">
        <title>Draft Genome Sequence of Fervidicella metallireducens Strain AeBT, an Iron-Reducing Thermoanaerobe from the Great Artesian Basin.</title>
        <authorList>
            <person name="Patel B.K."/>
        </authorList>
    </citation>
    <scope>NUCLEOTIDE SEQUENCE [LARGE SCALE GENOMIC DNA]</scope>
    <source>
        <strain evidence="3 4">AeB</strain>
    </source>
</reference>
<sequence length="287" mass="32001">MMDQAEKLRQLMNLKKANNDNKFRVLTVTSGKGGVGKTNFVINLAAILQKRGFRVAILDADFGMANVDILYGVKSKYSVYHLLYEEKNIEEIMVTTKDNIKIIPGGSGIKELGQLNDEKREKLLSEFSKLQNIDILLVDTGAGLSNVVLNFVEVADDVIIVTNAEPTALTDAYGLIKVIIKSNIKANLNVVINRVKSITEAKDTFEKLSRTVESFLDYKLKYLGYISEDSKVGQAVREQNPYVIAYPKSEATLCLQKISSVILGETIENKNNSIKDYLGKLLRKMGR</sequence>
<keyword evidence="2" id="KW-0067">ATP-binding</keyword>
<keyword evidence="4" id="KW-1185">Reference proteome</keyword>
<dbReference type="EMBL" id="AZQP01000013">
    <property type="protein sequence ID" value="EYE88810.1"/>
    <property type="molecule type" value="Genomic_DNA"/>
</dbReference>
<dbReference type="InterPro" id="IPR025501">
    <property type="entry name" value="MinD_FleN"/>
</dbReference>
<dbReference type="InterPro" id="IPR033875">
    <property type="entry name" value="FlhG"/>
</dbReference>
<dbReference type="AlphaFoldDB" id="A0A017RXY9"/>
<proteinExistence type="predicted"/>
<evidence type="ECO:0000313" key="4">
    <source>
        <dbReference type="Proteomes" id="UP000019681"/>
    </source>
</evidence>
<dbReference type="GO" id="GO:0051782">
    <property type="term" value="P:negative regulation of cell division"/>
    <property type="evidence" value="ECO:0007669"/>
    <property type="project" value="TreeGrafter"/>
</dbReference>
<dbReference type="GO" id="GO:0005524">
    <property type="term" value="F:ATP binding"/>
    <property type="evidence" value="ECO:0007669"/>
    <property type="project" value="UniProtKB-KW"/>
</dbReference>
<dbReference type="Gene3D" id="3.40.50.300">
    <property type="entry name" value="P-loop containing nucleotide triphosphate hydrolases"/>
    <property type="match status" value="1"/>
</dbReference>
<dbReference type="GO" id="GO:0016887">
    <property type="term" value="F:ATP hydrolysis activity"/>
    <property type="evidence" value="ECO:0007669"/>
    <property type="project" value="TreeGrafter"/>
</dbReference>
<protein>
    <submittedName>
        <fullName evidence="3">ATPase</fullName>
    </submittedName>
</protein>
<dbReference type="SUPFAM" id="SSF52540">
    <property type="entry name" value="P-loop containing nucleoside triphosphate hydrolases"/>
    <property type="match status" value="1"/>
</dbReference>
<evidence type="ECO:0000313" key="3">
    <source>
        <dbReference type="EMBL" id="EYE88810.1"/>
    </source>
</evidence>
<evidence type="ECO:0000256" key="2">
    <source>
        <dbReference type="ARBA" id="ARBA00022840"/>
    </source>
</evidence>
<dbReference type="InterPro" id="IPR050625">
    <property type="entry name" value="ParA/MinD_ATPase"/>
</dbReference>
<dbReference type="PIRSF" id="PIRSF003092">
    <property type="entry name" value="MinD"/>
    <property type="match status" value="1"/>
</dbReference>
<dbReference type="InterPro" id="IPR027417">
    <property type="entry name" value="P-loop_NTPase"/>
</dbReference>
<name>A0A017RXY9_9CLOT</name>
<accession>A0A017RXY9</accession>